<evidence type="ECO:0000313" key="5">
    <source>
        <dbReference type="EMBL" id="PVM62783.1"/>
    </source>
</evidence>
<feature type="chain" id="PRO_5033326290" evidence="2">
    <location>
        <begin position="22"/>
        <end position="92"/>
    </location>
</feature>
<dbReference type="SUPFAM" id="SSF159871">
    <property type="entry name" value="YdgH-like"/>
    <property type="match status" value="1"/>
</dbReference>
<dbReference type="Proteomes" id="UP000245551">
    <property type="component" value="Unassembled WGS sequence"/>
</dbReference>
<dbReference type="InterPro" id="IPR010854">
    <property type="entry name" value="YdgH/BhsA/McbA-like_dom"/>
</dbReference>
<dbReference type="Gene3D" id="3.30.1660.10">
    <property type="entry name" value="Flavin-binding protein dodecin"/>
    <property type="match status" value="1"/>
</dbReference>
<reference evidence="6 7" key="1">
    <citation type="submission" date="2018-04" db="EMBL/GenBank/DDBJ databases">
        <title>Serotype diversity and antimicrobial resistance among Salmonella enterica isolated from patients at an equine referral hospital.</title>
        <authorList>
            <person name="Leon I.M."/>
            <person name="Lawhon S.D."/>
            <person name="Norman K.N."/>
            <person name="Threadgill D.S."/>
            <person name="Ohta N."/>
            <person name="Vinasco J."/>
            <person name="Scott H.M."/>
        </authorList>
    </citation>
    <scope>NUCLEOTIDE SEQUENCE [LARGE SCALE GENOMIC DNA]</scope>
    <source>
        <strain evidence="5 6">159</strain>
        <strain evidence="4 7">230</strain>
    </source>
</reference>
<sequence length="92" mass="10123">MKVMKLFVASLSMLISFWGCAAEQVSLKEVEHFKLEYLGNISVSATNESVTSPSDLQKKLSELADNKGGGYYHIIAARQHGPNFDAVAEVFK</sequence>
<dbReference type="Pfam" id="PF07338">
    <property type="entry name" value="YdgH_BhsA-like"/>
    <property type="match status" value="1"/>
</dbReference>
<accession>A0A2T8WRQ2</accession>
<dbReference type="EMBL" id="QDOO01000055">
    <property type="protein sequence ID" value="PVM62783.1"/>
    <property type="molecule type" value="Genomic_DNA"/>
</dbReference>
<name>A0A2T8WRQ2_SALET</name>
<keyword evidence="1 2" id="KW-0732">Signal</keyword>
<dbReference type="InterPro" id="IPR036275">
    <property type="entry name" value="YdgH-like_sf"/>
</dbReference>
<evidence type="ECO:0000256" key="2">
    <source>
        <dbReference type="SAM" id="SignalP"/>
    </source>
</evidence>
<organism evidence="4 7">
    <name type="scientific">Salmonella enterica subsp. enterica serovar Gaminara</name>
    <dbReference type="NCBI Taxonomy" id="913070"/>
    <lineage>
        <taxon>Bacteria</taxon>
        <taxon>Pseudomonadati</taxon>
        <taxon>Pseudomonadota</taxon>
        <taxon>Gammaproteobacteria</taxon>
        <taxon>Enterobacterales</taxon>
        <taxon>Enterobacteriaceae</taxon>
        <taxon>Salmonella</taxon>
    </lineage>
</organism>
<gene>
    <name evidence="5" type="ORF">C4784_26765</name>
    <name evidence="4" type="ORF">C4855_26110</name>
</gene>
<feature type="domain" description="YdgH/BhsA/McbA-like" evidence="3">
    <location>
        <begin position="35"/>
        <end position="92"/>
    </location>
</feature>
<evidence type="ECO:0000313" key="7">
    <source>
        <dbReference type="Proteomes" id="UP000245551"/>
    </source>
</evidence>
<dbReference type="Proteomes" id="UP000245068">
    <property type="component" value="Unassembled WGS sequence"/>
</dbReference>
<protein>
    <submittedName>
        <fullName evidence="4">DUF1471 domain-containing protein</fullName>
    </submittedName>
</protein>
<comment type="caution">
    <text evidence="4">The sequence shown here is derived from an EMBL/GenBank/DDBJ whole genome shotgun (WGS) entry which is preliminary data.</text>
</comment>
<feature type="signal peptide" evidence="2">
    <location>
        <begin position="1"/>
        <end position="21"/>
    </location>
</feature>
<evidence type="ECO:0000313" key="4">
    <source>
        <dbReference type="EMBL" id="PVJ41088.1"/>
    </source>
</evidence>
<dbReference type="RefSeq" id="WP_000867006.1">
    <property type="nucleotide sequence ID" value="NZ_MZGD01000005.1"/>
</dbReference>
<dbReference type="EMBL" id="QDLV01000046">
    <property type="protein sequence ID" value="PVJ41088.1"/>
    <property type="molecule type" value="Genomic_DNA"/>
</dbReference>
<evidence type="ECO:0000259" key="3">
    <source>
        <dbReference type="Pfam" id="PF07338"/>
    </source>
</evidence>
<evidence type="ECO:0000256" key="1">
    <source>
        <dbReference type="ARBA" id="ARBA00022729"/>
    </source>
</evidence>
<proteinExistence type="predicted"/>
<dbReference type="AlphaFoldDB" id="A0A2T8WRQ2"/>
<dbReference type="InterPro" id="IPR025543">
    <property type="entry name" value="Dodecin-like"/>
</dbReference>
<evidence type="ECO:0000313" key="6">
    <source>
        <dbReference type="Proteomes" id="UP000245068"/>
    </source>
</evidence>